<evidence type="ECO:0000256" key="3">
    <source>
        <dbReference type="ARBA" id="ARBA00022801"/>
    </source>
</evidence>
<keyword evidence="5 6" id="KW-0482">Metalloprotease</keyword>
<keyword evidence="3 6" id="KW-0378">Hydrolase</keyword>
<reference evidence="9" key="1">
    <citation type="submission" date="2020-12" db="EMBL/GenBank/DDBJ databases">
        <title>The genome sequence of Inhella sp. 1Y17.</title>
        <authorList>
            <person name="Liu Y."/>
        </authorList>
    </citation>
    <scope>NUCLEOTIDE SEQUENCE</scope>
    <source>
        <strain evidence="9">1Y17</strain>
    </source>
</reference>
<dbReference type="EMBL" id="JAEDAK010000005">
    <property type="protein sequence ID" value="MBH9577188.1"/>
    <property type="molecule type" value="Genomic_DNA"/>
</dbReference>
<dbReference type="Gene3D" id="3.30.2010.10">
    <property type="entry name" value="Metalloproteases ('zincins'), catalytic domain"/>
    <property type="match status" value="1"/>
</dbReference>
<comment type="cofactor">
    <cofactor evidence="6">
        <name>Zn(2+)</name>
        <dbReference type="ChEBI" id="CHEBI:29105"/>
    </cofactor>
    <text evidence="6">Binds 1 zinc ion per subunit.</text>
</comment>
<dbReference type="RefSeq" id="WP_198110956.1">
    <property type="nucleotide sequence ID" value="NZ_JAEDAK010000005.1"/>
</dbReference>
<organism evidence="9 10">
    <name type="scientific">Inhella proteolytica</name>
    <dbReference type="NCBI Taxonomy" id="2795029"/>
    <lineage>
        <taxon>Bacteria</taxon>
        <taxon>Pseudomonadati</taxon>
        <taxon>Pseudomonadota</taxon>
        <taxon>Betaproteobacteria</taxon>
        <taxon>Burkholderiales</taxon>
        <taxon>Sphaerotilaceae</taxon>
        <taxon>Inhella</taxon>
    </lineage>
</organism>
<name>A0A931NGY9_9BURK</name>
<dbReference type="InterPro" id="IPR051156">
    <property type="entry name" value="Mito/Outer_Membr_Metalloprot"/>
</dbReference>
<gene>
    <name evidence="9" type="ORF">I7X39_09745</name>
</gene>
<dbReference type="Pfam" id="PF01435">
    <property type="entry name" value="Peptidase_M48"/>
    <property type="match status" value="1"/>
</dbReference>
<comment type="similarity">
    <text evidence="6">Belongs to the peptidase M48 family.</text>
</comment>
<dbReference type="PANTHER" id="PTHR22726">
    <property type="entry name" value="METALLOENDOPEPTIDASE OMA1"/>
    <property type="match status" value="1"/>
</dbReference>
<comment type="caution">
    <text evidence="9">The sequence shown here is derived from an EMBL/GenBank/DDBJ whole genome shotgun (WGS) entry which is preliminary data.</text>
</comment>
<evidence type="ECO:0000256" key="5">
    <source>
        <dbReference type="ARBA" id="ARBA00023049"/>
    </source>
</evidence>
<evidence type="ECO:0000259" key="8">
    <source>
        <dbReference type="Pfam" id="PF01435"/>
    </source>
</evidence>
<feature type="compositionally biased region" description="Pro residues" evidence="7">
    <location>
        <begin position="299"/>
        <end position="310"/>
    </location>
</feature>
<protein>
    <submittedName>
        <fullName evidence="9">M48 family metallopeptidase</fullName>
    </submittedName>
</protein>
<dbReference type="GO" id="GO:0051603">
    <property type="term" value="P:proteolysis involved in protein catabolic process"/>
    <property type="evidence" value="ECO:0007669"/>
    <property type="project" value="TreeGrafter"/>
</dbReference>
<feature type="region of interest" description="Disordered" evidence="7">
    <location>
        <begin position="288"/>
        <end position="310"/>
    </location>
</feature>
<sequence length="310" mass="33799">MEHVHLEHAPRYGFGRCDCCASTPEGGRRLFTGLVGTGAAVAALPAWAREGVQVGERSKFTKLAPAEQIEEAASLQYRQMVNEAAQKRALLPQDHAQVQRLRYIGARMLPFTEEWNPRAKQWKWEVNVITSRELNAFCMPAGKIAFYYGILAQLQLSDDEVAAIMGHEVAHALREHARERMGKTTVTRLGAGVVSSLLGLGNLGDAALSMGAQLLTLKFSREDETEADLVGMELAARAGYDPMAGVSLWEKMGQAAKGAPPQWLSTHPSGKTRIQDIRAATPQVAGLFARAPKPDRRFPPPAPLPPATSR</sequence>
<evidence type="ECO:0000313" key="10">
    <source>
        <dbReference type="Proteomes" id="UP000613266"/>
    </source>
</evidence>
<evidence type="ECO:0000313" key="9">
    <source>
        <dbReference type="EMBL" id="MBH9577188.1"/>
    </source>
</evidence>
<evidence type="ECO:0000256" key="6">
    <source>
        <dbReference type="RuleBase" id="RU003983"/>
    </source>
</evidence>
<dbReference type="PANTHER" id="PTHR22726:SF1">
    <property type="entry name" value="METALLOENDOPEPTIDASE OMA1, MITOCHONDRIAL"/>
    <property type="match status" value="1"/>
</dbReference>
<dbReference type="GO" id="GO:0004222">
    <property type="term" value="F:metalloendopeptidase activity"/>
    <property type="evidence" value="ECO:0007669"/>
    <property type="project" value="InterPro"/>
</dbReference>
<proteinExistence type="inferred from homology"/>
<evidence type="ECO:0000256" key="4">
    <source>
        <dbReference type="ARBA" id="ARBA00022833"/>
    </source>
</evidence>
<keyword evidence="2" id="KW-0479">Metal-binding</keyword>
<evidence type="ECO:0000256" key="7">
    <source>
        <dbReference type="SAM" id="MobiDB-lite"/>
    </source>
</evidence>
<dbReference type="InterPro" id="IPR001915">
    <property type="entry name" value="Peptidase_M48"/>
</dbReference>
<accession>A0A931NGY9</accession>
<dbReference type="Proteomes" id="UP000613266">
    <property type="component" value="Unassembled WGS sequence"/>
</dbReference>
<evidence type="ECO:0000256" key="1">
    <source>
        <dbReference type="ARBA" id="ARBA00022670"/>
    </source>
</evidence>
<dbReference type="GO" id="GO:0016020">
    <property type="term" value="C:membrane"/>
    <property type="evidence" value="ECO:0007669"/>
    <property type="project" value="TreeGrafter"/>
</dbReference>
<dbReference type="AlphaFoldDB" id="A0A931NGY9"/>
<keyword evidence="4 6" id="KW-0862">Zinc</keyword>
<evidence type="ECO:0000256" key="2">
    <source>
        <dbReference type="ARBA" id="ARBA00022723"/>
    </source>
</evidence>
<dbReference type="CDD" id="cd07331">
    <property type="entry name" value="M48C_Oma1_like"/>
    <property type="match status" value="1"/>
</dbReference>
<dbReference type="GO" id="GO:0046872">
    <property type="term" value="F:metal ion binding"/>
    <property type="evidence" value="ECO:0007669"/>
    <property type="project" value="UniProtKB-KW"/>
</dbReference>
<keyword evidence="10" id="KW-1185">Reference proteome</keyword>
<keyword evidence="1 6" id="KW-0645">Protease</keyword>
<feature type="domain" description="Peptidase M48" evidence="8">
    <location>
        <begin position="113"/>
        <end position="279"/>
    </location>
</feature>